<gene>
    <name evidence="9" type="ORF">SUTH_01617</name>
</gene>
<dbReference type="PANTHER" id="PTHR45138:SF26">
    <property type="entry name" value="DIGUANYLATE CYCLASE"/>
    <property type="match status" value="1"/>
</dbReference>
<organism evidence="9 10">
    <name type="scientific">Sulfuritalea hydrogenivorans sk43H</name>
    <dbReference type="NCBI Taxonomy" id="1223802"/>
    <lineage>
        <taxon>Bacteria</taxon>
        <taxon>Pseudomonadati</taxon>
        <taxon>Pseudomonadota</taxon>
        <taxon>Betaproteobacteria</taxon>
        <taxon>Nitrosomonadales</taxon>
        <taxon>Sterolibacteriaceae</taxon>
        <taxon>Sulfuritalea</taxon>
    </lineage>
</organism>
<evidence type="ECO:0000313" key="10">
    <source>
        <dbReference type="Proteomes" id="UP000031637"/>
    </source>
</evidence>
<dbReference type="InterPro" id="IPR000160">
    <property type="entry name" value="GGDEF_dom"/>
</dbReference>
<feature type="transmembrane region" description="Helical" evidence="7">
    <location>
        <begin position="289"/>
        <end position="311"/>
    </location>
</feature>
<name>W0SF83_9PROT</name>
<dbReference type="HOGENOM" id="CLU_029518_0_0_4"/>
<protein>
    <recommendedName>
        <fullName evidence="2">diguanylate cyclase</fullName>
        <ecNumber evidence="2">2.7.7.65</ecNumber>
    </recommendedName>
</protein>
<evidence type="ECO:0000256" key="1">
    <source>
        <dbReference type="ARBA" id="ARBA00004651"/>
    </source>
</evidence>
<evidence type="ECO:0000256" key="7">
    <source>
        <dbReference type="SAM" id="Phobius"/>
    </source>
</evidence>
<dbReference type="OrthoDB" id="5496380at2"/>
<evidence type="ECO:0000259" key="8">
    <source>
        <dbReference type="PROSITE" id="PS50887"/>
    </source>
</evidence>
<dbReference type="SUPFAM" id="SSF55073">
    <property type="entry name" value="Nucleotide cyclase"/>
    <property type="match status" value="1"/>
</dbReference>
<dbReference type="SMART" id="SM00267">
    <property type="entry name" value="GGDEF"/>
    <property type="match status" value="1"/>
</dbReference>
<dbReference type="AlphaFoldDB" id="W0SF83"/>
<dbReference type="Gene3D" id="3.30.70.270">
    <property type="match status" value="1"/>
</dbReference>
<feature type="transmembrane region" description="Helical" evidence="7">
    <location>
        <begin position="12"/>
        <end position="34"/>
    </location>
</feature>
<evidence type="ECO:0000256" key="2">
    <source>
        <dbReference type="ARBA" id="ARBA00012528"/>
    </source>
</evidence>
<dbReference type="EMBL" id="AP012547">
    <property type="protein sequence ID" value="BAO29410.1"/>
    <property type="molecule type" value="Genomic_DNA"/>
</dbReference>
<comment type="subcellular location">
    <subcellularLocation>
        <location evidence="1">Cell membrane</location>
        <topology evidence="1">Multi-pass membrane protein</topology>
    </subcellularLocation>
</comment>
<accession>W0SF83</accession>
<keyword evidence="4 7" id="KW-0812">Transmembrane</keyword>
<dbReference type="RefSeq" id="WP_052473450.1">
    <property type="nucleotide sequence ID" value="NZ_AP012547.1"/>
</dbReference>
<dbReference type="InterPro" id="IPR043128">
    <property type="entry name" value="Rev_trsase/Diguanyl_cyclase"/>
</dbReference>
<dbReference type="CDD" id="cd01949">
    <property type="entry name" value="GGDEF"/>
    <property type="match status" value="1"/>
</dbReference>
<keyword evidence="10" id="KW-1185">Reference proteome</keyword>
<evidence type="ECO:0000313" key="9">
    <source>
        <dbReference type="EMBL" id="BAO29410.1"/>
    </source>
</evidence>
<dbReference type="PROSITE" id="PS50887">
    <property type="entry name" value="GGDEF"/>
    <property type="match status" value="1"/>
</dbReference>
<reference evidence="9 10" key="1">
    <citation type="journal article" date="2014" name="Syst. Appl. Microbiol.">
        <title>Complete genomes of freshwater sulfur oxidizers Sulfuricella denitrificans skB26 and Sulfuritalea hydrogenivorans sk43H: genetic insights into the sulfur oxidation pathway of betaproteobacteria.</title>
        <authorList>
            <person name="Watanabe T."/>
            <person name="Kojima H."/>
            <person name="Fukui M."/>
        </authorList>
    </citation>
    <scope>NUCLEOTIDE SEQUENCE [LARGE SCALE GENOMIC DNA]</scope>
    <source>
        <strain evidence="9">DSM22779</strain>
    </source>
</reference>
<feature type="domain" description="GGDEF" evidence="8">
    <location>
        <begin position="352"/>
        <end position="484"/>
    </location>
</feature>
<dbReference type="InterPro" id="IPR050469">
    <property type="entry name" value="Diguanylate_Cyclase"/>
</dbReference>
<evidence type="ECO:0000256" key="6">
    <source>
        <dbReference type="ARBA" id="ARBA00023136"/>
    </source>
</evidence>
<dbReference type="GO" id="GO:0052621">
    <property type="term" value="F:diguanylate cyclase activity"/>
    <property type="evidence" value="ECO:0007669"/>
    <property type="project" value="UniProtKB-EC"/>
</dbReference>
<dbReference type="STRING" id="1223802.SUTH_01617"/>
<dbReference type="EC" id="2.7.7.65" evidence="2"/>
<keyword evidence="3" id="KW-1003">Cell membrane</keyword>
<dbReference type="Pfam" id="PF00990">
    <property type="entry name" value="GGDEF"/>
    <property type="match status" value="1"/>
</dbReference>
<evidence type="ECO:0000256" key="4">
    <source>
        <dbReference type="ARBA" id="ARBA00022692"/>
    </source>
</evidence>
<dbReference type="Pfam" id="PF02743">
    <property type="entry name" value="dCache_1"/>
    <property type="match status" value="1"/>
</dbReference>
<dbReference type="KEGG" id="shd:SUTH_01617"/>
<dbReference type="InterPro" id="IPR029787">
    <property type="entry name" value="Nucleotide_cyclase"/>
</dbReference>
<dbReference type="NCBIfam" id="TIGR00254">
    <property type="entry name" value="GGDEF"/>
    <property type="match status" value="1"/>
</dbReference>
<dbReference type="Gene3D" id="3.30.450.20">
    <property type="entry name" value="PAS domain"/>
    <property type="match status" value="1"/>
</dbReference>
<dbReference type="FunFam" id="3.30.70.270:FF:000001">
    <property type="entry name" value="Diguanylate cyclase domain protein"/>
    <property type="match status" value="1"/>
</dbReference>
<keyword evidence="5 7" id="KW-1133">Transmembrane helix</keyword>
<dbReference type="GO" id="GO:0043709">
    <property type="term" value="P:cell adhesion involved in single-species biofilm formation"/>
    <property type="evidence" value="ECO:0007669"/>
    <property type="project" value="TreeGrafter"/>
</dbReference>
<sequence>MKDFRIFDRRGLLLALGLLLTSGFFATTLFGYFVSKQAIRDAIIGQDLPLTASNIYSEIQKDLVRPVLISSTMANDTFLRAWVLKGEGNVTDMARYLNEMKERYGAFSSFFVSDKSTIYYTGEGVLKRVSPNEPRDAWYYRVRDMKQDYEINVDPDLANADALTIFINYRVFDFSGNYIGATGIGLTVDAVRRLINDYQQRFQRTIYFVNTEGQVVLFGNQTSRAPDLRATPGLGPLVDRILKEKAGSYQYLVKGDNHILNVNFLPELKWYLFVEQNEEQALAGIRRTLYTNLAISLVVTMIVLFLTHLVLSRYQHRIEEMASTDKLTGLLNRHAFAILMDKLMAEHHRVPQPIAMLLADIDNFKEINDRHGHQAGDKVLGSVAAMLLHDQRQSDIAVRWGGEEFLLVLRGCDLTEATRIAENLRQKIAATPIAVNGRQVNVTVSIGVSEYEETELPDQTVDRADAALYEAKKAGRNRVEAATGQGQAQEPISVRL</sequence>
<evidence type="ECO:0000256" key="5">
    <source>
        <dbReference type="ARBA" id="ARBA00022989"/>
    </source>
</evidence>
<dbReference type="PANTHER" id="PTHR45138">
    <property type="entry name" value="REGULATORY COMPONENTS OF SENSORY TRANSDUCTION SYSTEM"/>
    <property type="match status" value="1"/>
</dbReference>
<evidence type="ECO:0000256" key="3">
    <source>
        <dbReference type="ARBA" id="ARBA00022475"/>
    </source>
</evidence>
<dbReference type="Proteomes" id="UP000031637">
    <property type="component" value="Chromosome"/>
</dbReference>
<dbReference type="GO" id="GO:1902201">
    <property type="term" value="P:negative regulation of bacterial-type flagellum-dependent cell motility"/>
    <property type="evidence" value="ECO:0007669"/>
    <property type="project" value="TreeGrafter"/>
</dbReference>
<proteinExistence type="predicted"/>
<dbReference type="InterPro" id="IPR033479">
    <property type="entry name" value="dCache_1"/>
</dbReference>
<dbReference type="GO" id="GO:0005886">
    <property type="term" value="C:plasma membrane"/>
    <property type="evidence" value="ECO:0007669"/>
    <property type="project" value="UniProtKB-SubCell"/>
</dbReference>
<keyword evidence="6 7" id="KW-0472">Membrane</keyword>